<evidence type="ECO:0000313" key="2">
    <source>
        <dbReference type="EMBL" id="MBX62984.1"/>
    </source>
</evidence>
<sequence>MSRYQVHFTSQGNKTKKKIHNGKTTSRRRI</sequence>
<dbReference type="AlphaFoldDB" id="A0A2P2Q7Q4"/>
<feature type="compositionally biased region" description="Basic residues" evidence="1">
    <location>
        <begin position="14"/>
        <end position="30"/>
    </location>
</feature>
<organism evidence="2">
    <name type="scientific">Rhizophora mucronata</name>
    <name type="common">Asiatic mangrove</name>
    <dbReference type="NCBI Taxonomy" id="61149"/>
    <lineage>
        <taxon>Eukaryota</taxon>
        <taxon>Viridiplantae</taxon>
        <taxon>Streptophyta</taxon>
        <taxon>Embryophyta</taxon>
        <taxon>Tracheophyta</taxon>
        <taxon>Spermatophyta</taxon>
        <taxon>Magnoliopsida</taxon>
        <taxon>eudicotyledons</taxon>
        <taxon>Gunneridae</taxon>
        <taxon>Pentapetalae</taxon>
        <taxon>rosids</taxon>
        <taxon>fabids</taxon>
        <taxon>Malpighiales</taxon>
        <taxon>Rhizophoraceae</taxon>
        <taxon>Rhizophora</taxon>
    </lineage>
</organism>
<dbReference type="EMBL" id="GGEC01082500">
    <property type="protein sequence ID" value="MBX62984.1"/>
    <property type="molecule type" value="Transcribed_RNA"/>
</dbReference>
<name>A0A2P2Q7Q4_RHIMU</name>
<protein>
    <submittedName>
        <fullName evidence="2">Uncharacterized protein</fullName>
    </submittedName>
</protein>
<feature type="region of interest" description="Disordered" evidence="1">
    <location>
        <begin position="1"/>
        <end position="30"/>
    </location>
</feature>
<proteinExistence type="predicted"/>
<evidence type="ECO:0000256" key="1">
    <source>
        <dbReference type="SAM" id="MobiDB-lite"/>
    </source>
</evidence>
<accession>A0A2P2Q7Q4</accession>
<reference evidence="2" key="1">
    <citation type="submission" date="2018-02" db="EMBL/GenBank/DDBJ databases">
        <title>Rhizophora mucronata_Transcriptome.</title>
        <authorList>
            <person name="Meera S.P."/>
            <person name="Sreeshan A."/>
            <person name="Augustine A."/>
        </authorList>
    </citation>
    <scope>NUCLEOTIDE SEQUENCE</scope>
    <source>
        <tissue evidence="2">Leaf</tissue>
    </source>
</reference>